<protein>
    <recommendedName>
        <fullName evidence="2">GBF-interacting protein 1 N-terminal domain-containing protein</fullName>
    </recommendedName>
</protein>
<accession>A0A8T0U625</accession>
<keyword evidence="4" id="KW-1185">Reference proteome</keyword>
<name>A0A8T0U625_PANVG</name>
<feature type="domain" description="GBF-interacting protein 1 N-terminal" evidence="2">
    <location>
        <begin position="15"/>
        <end position="73"/>
    </location>
</feature>
<dbReference type="InterPro" id="IPR009719">
    <property type="entry name" value="GIP1_N"/>
</dbReference>
<evidence type="ECO:0000259" key="2">
    <source>
        <dbReference type="Pfam" id="PF06972"/>
    </source>
</evidence>
<dbReference type="AlphaFoldDB" id="A0A8T0U625"/>
<sequence length="802" mass="85545">MSGGGAGGKGAAAPVPAGSRKLVQSLKEIVNRPEAEIYAALRECGMDPDEAVSRLLSQDTFQEVKSKRDRKKEIKEVPEPRSRSNTSTSRGVRGGADRGGRSNAVHSSSTDNVAPRPPVSGPGAASINSSQKQPVARPPQGKASSKPVVTADRGYAGQYPSLPSTVNQNLKQSGSTVPPSDLDKGLPSQDSAQVKNHGHSSAESKRTYEGDWCLQDEPTSANQLSLPETSGDPFFYEASIQSSALVTDVVNSHENSHLDENSTIAMITAPASERHLECSEGVSEYNDGVSYQPQNYSHEVEDSSANVSAAAANFQSLSLHNEELVAKKIAEDNPAVIIPDHLQVTNTECVSLSFGSFGSGAFSGLLPQKTTDSNVELPVREEPAPVDQIDARNQDYYESGVVNSSADENLEAMMGANLENIDAPSVSQANEHRTEVLNPPGLQYDMPSVSSHAYSNTNTSQPNTMEDPQGNNQAHTLSHLTNLMQANPLSTSSLLGSNQNNAALHGLEFDLPPYLEAKYNTGSTTNPRPAISMQEALKTGVFSNTQSTQSLPSTSIPTGPPLPQQLAAHHYSQPTLPLTHFANIVGYPTYLPQNYATYLSSGAFQQAYPSNGPFHQSAAALLGSGMKYSPEYKNNLSASGLQQQQQPPQQQPPSSVISGYGGFGNSSNLPGNFALNQSTGSASTLGFDEALSRQYKDTSQYMALQQGDNSAMWLHGSGSRGTSALPQGHFYGFQGQSQLGGFRQAQQPQPSQFGGHGYPTFYQSQGGLTQEHPQNLAEGSLNGFPAVPSQQSHPSWQHQHTY</sequence>
<proteinExistence type="predicted"/>
<dbReference type="EMBL" id="CM029042">
    <property type="protein sequence ID" value="KAG2617478.1"/>
    <property type="molecule type" value="Genomic_DNA"/>
</dbReference>
<evidence type="ECO:0000313" key="4">
    <source>
        <dbReference type="Proteomes" id="UP000823388"/>
    </source>
</evidence>
<feature type="region of interest" description="Disordered" evidence="1">
    <location>
        <begin position="636"/>
        <end position="661"/>
    </location>
</feature>
<dbReference type="Proteomes" id="UP000823388">
    <property type="component" value="Chromosome 3N"/>
</dbReference>
<feature type="compositionally biased region" description="Low complexity" evidence="1">
    <location>
        <begin position="788"/>
        <end position="802"/>
    </location>
</feature>
<dbReference type="PANTHER" id="PTHR46445:SF3">
    <property type="entry name" value="RNA POLYMERASE II DEGRADATION FACTOR-LIKE PROTEIN (DUF1296)-RELATED"/>
    <property type="match status" value="1"/>
</dbReference>
<feature type="region of interest" description="Disordered" evidence="1">
    <location>
        <begin position="453"/>
        <end position="474"/>
    </location>
</feature>
<gene>
    <name evidence="3" type="ORF">PVAP13_3NG181340</name>
</gene>
<evidence type="ECO:0000313" key="3">
    <source>
        <dbReference type="EMBL" id="KAG2617478.1"/>
    </source>
</evidence>
<comment type="caution">
    <text evidence="3">The sequence shown here is derived from an EMBL/GenBank/DDBJ whole genome shotgun (WGS) entry which is preliminary data.</text>
</comment>
<evidence type="ECO:0000256" key="1">
    <source>
        <dbReference type="SAM" id="MobiDB-lite"/>
    </source>
</evidence>
<dbReference type="InterPro" id="IPR009060">
    <property type="entry name" value="UBA-like_sf"/>
</dbReference>
<dbReference type="PANTHER" id="PTHR46445">
    <property type="entry name" value="RNA POLYMERASE II DEGRADATION FACTOR-LIKE PROTEIN (DUF1296)"/>
    <property type="match status" value="1"/>
</dbReference>
<feature type="compositionally biased region" description="Polar residues" evidence="1">
    <location>
        <begin position="761"/>
        <end position="773"/>
    </location>
</feature>
<feature type="compositionally biased region" description="Basic and acidic residues" evidence="1">
    <location>
        <begin position="200"/>
        <end position="209"/>
    </location>
</feature>
<dbReference type="Pfam" id="PF06972">
    <property type="entry name" value="GIP1_N"/>
    <property type="match status" value="1"/>
</dbReference>
<organism evidence="3 4">
    <name type="scientific">Panicum virgatum</name>
    <name type="common">Blackwell switchgrass</name>
    <dbReference type="NCBI Taxonomy" id="38727"/>
    <lineage>
        <taxon>Eukaryota</taxon>
        <taxon>Viridiplantae</taxon>
        <taxon>Streptophyta</taxon>
        <taxon>Embryophyta</taxon>
        <taxon>Tracheophyta</taxon>
        <taxon>Spermatophyta</taxon>
        <taxon>Magnoliopsida</taxon>
        <taxon>Liliopsida</taxon>
        <taxon>Poales</taxon>
        <taxon>Poaceae</taxon>
        <taxon>PACMAD clade</taxon>
        <taxon>Panicoideae</taxon>
        <taxon>Panicodae</taxon>
        <taxon>Paniceae</taxon>
        <taxon>Panicinae</taxon>
        <taxon>Panicum</taxon>
        <taxon>Panicum sect. Hiantes</taxon>
    </lineage>
</organism>
<dbReference type="SUPFAM" id="SSF46934">
    <property type="entry name" value="UBA-like"/>
    <property type="match status" value="1"/>
</dbReference>
<feature type="compositionally biased region" description="Basic and acidic residues" evidence="1">
    <location>
        <begin position="62"/>
        <end position="82"/>
    </location>
</feature>
<feature type="region of interest" description="Disordered" evidence="1">
    <location>
        <begin position="55"/>
        <end position="209"/>
    </location>
</feature>
<feature type="region of interest" description="Disordered" evidence="1">
    <location>
        <begin position="744"/>
        <end position="802"/>
    </location>
</feature>
<feature type="compositionally biased region" description="Polar residues" evidence="1">
    <location>
        <begin position="161"/>
        <end position="178"/>
    </location>
</feature>
<reference evidence="3" key="1">
    <citation type="submission" date="2020-05" db="EMBL/GenBank/DDBJ databases">
        <title>WGS assembly of Panicum virgatum.</title>
        <authorList>
            <person name="Lovell J.T."/>
            <person name="Jenkins J."/>
            <person name="Shu S."/>
            <person name="Juenger T.E."/>
            <person name="Schmutz J."/>
        </authorList>
    </citation>
    <scope>NUCLEOTIDE SEQUENCE</scope>
    <source>
        <strain evidence="3">AP13</strain>
    </source>
</reference>